<dbReference type="PANTHER" id="PTHR43649">
    <property type="entry name" value="ARABINOSE-BINDING PROTEIN-RELATED"/>
    <property type="match status" value="1"/>
</dbReference>
<evidence type="ECO:0000313" key="3">
    <source>
        <dbReference type="Proteomes" id="UP000327236"/>
    </source>
</evidence>
<dbReference type="InterPro" id="IPR006059">
    <property type="entry name" value="SBP"/>
</dbReference>
<dbReference type="EMBL" id="VYWW01000006">
    <property type="protein sequence ID" value="KAA9323740.1"/>
    <property type="molecule type" value="Genomic_DNA"/>
</dbReference>
<keyword evidence="1" id="KW-0812">Transmembrane</keyword>
<reference evidence="2 3" key="1">
    <citation type="submission" date="2019-09" db="EMBL/GenBank/DDBJ databases">
        <title>Draft genome sequence assemblies of isolates from the urinary tract.</title>
        <authorList>
            <person name="Mores C.R."/>
            <person name="Putonti C."/>
            <person name="Wolfe A.J."/>
        </authorList>
    </citation>
    <scope>NUCLEOTIDE SEQUENCE [LARGE SCALE GENOMIC DNA]</scope>
    <source>
        <strain evidence="2 3">UMB246</strain>
    </source>
</reference>
<dbReference type="Pfam" id="PF13416">
    <property type="entry name" value="SBP_bac_8"/>
    <property type="match status" value="1"/>
</dbReference>
<accession>A0A5N1IJV6</accession>
<dbReference type="InterPro" id="IPR050490">
    <property type="entry name" value="Bact_solute-bd_prot1"/>
</dbReference>
<sequence length="427" mass="48572">MENKMEKNKAKLMIVTIFLLLLMGSVTYFAKISSEPKTLTIGVYTGSYWDVPQGDSYHMIDYVVKKFKKRYPNVRVIYESGITKTNYRSWLANSLVKGTEPDVFIVPANTFNILASDGALLDLNGYIRHDKFKTSDFYQAALESGQYHNQQLALPFEVNPSLMVVNTSLLAKAKLKIPNFDWQPTQLELLNKKLRQKDYYGVTENFNWQAAVNSYQGQLFTSDGTKSQLTSNKVMQGLNLITELEQLNNNINVTSAMFDQGKVAFSPMTLAQYRTYTSYPYHVTRNSNFNWDVIKMPSMSKKRGTKLANVSFGISSHSRNATLAWQFMKLLVSKDVQTELIKYSQGVSPLKKIAQSTAMKKMLVSEGSNLTTQKLNAILNSGNVEPKFKKYYSVMDDADYQVENGLQSGKLETEVFEMQNHLNEELK</sequence>
<evidence type="ECO:0000313" key="2">
    <source>
        <dbReference type="EMBL" id="KAA9323740.1"/>
    </source>
</evidence>
<feature type="transmembrane region" description="Helical" evidence="1">
    <location>
        <begin position="12"/>
        <end position="30"/>
    </location>
</feature>
<keyword evidence="1" id="KW-1133">Transmembrane helix</keyword>
<comment type="caution">
    <text evidence="2">The sequence shown here is derived from an EMBL/GenBank/DDBJ whole genome shotgun (WGS) entry which is preliminary data.</text>
</comment>
<dbReference type="AlphaFoldDB" id="A0A5N1IJV6"/>
<protein>
    <submittedName>
        <fullName evidence="2">Extracellular solute-binding protein</fullName>
    </submittedName>
</protein>
<evidence type="ECO:0000256" key="1">
    <source>
        <dbReference type="SAM" id="Phobius"/>
    </source>
</evidence>
<dbReference type="Proteomes" id="UP000327236">
    <property type="component" value="Unassembled WGS sequence"/>
</dbReference>
<keyword evidence="1" id="KW-0472">Membrane</keyword>
<dbReference type="KEGG" id="lje:BUE77_00310"/>
<dbReference type="OrthoDB" id="383937at2"/>
<organism evidence="2 3">
    <name type="scientific">Lactobacillus jensenii</name>
    <dbReference type="NCBI Taxonomy" id="109790"/>
    <lineage>
        <taxon>Bacteria</taxon>
        <taxon>Bacillati</taxon>
        <taxon>Bacillota</taxon>
        <taxon>Bacilli</taxon>
        <taxon>Lactobacillales</taxon>
        <taxon>Lactobacillaceae</taxon>
        <taxon>Lactobacillus</taxon>
    </lineage>
</organism>
<name>A0A5N1IJV6_LACJE</name>
<dbReference type="Gene3D" id="3.40.190.10">
    <property type="entry name" value="Periplasmic binding protein-like II"/>
    <property type="match status" value="1"/>
</dbReference>
<dbReference type="PANTHER" id="PTHR43649:SF12">
    <property type="entry name" value="DIACETYLCHITOBIOSE BINDING PROTEIN DASA"/>
    <property type="match status" value="1"/>
</dbReference>
<gene>
    <name evidence="2" type="ORF">F6H94_01920</name>
</gene>
<proteinExistence type="predicted"/>
<dbReference type="SUPFAM" id="SSF53850">
    <property type="entry name" value="Periplasmic binding protein-like II"/>
    <property type="match status" value="1"/>
</dbReference>